<accession>A0AAD9ZZP3</accession>
<dbReference type="GO" id="GO:0003676">
    <property type="term" value="F:nucleic acid binding"/>
    <property type="evidence" value="ECO:0007669"/>
    <property type="project" value="InterPro"/>
</dbReference>
<dbReference type="PANTHER" id="PTHR47723:SF19">
    <property type="entry name" value="POLYNUCLEOTIDYL TRANSFERASE, RIBONUCLEASE H-LIKE SUPERFAMILY PROTEIN"/>
    <property type="match status" value="1"/>
</dbReference>
<proteinExistence type="predicted"/>
<dbReference type="InterPro" id="IPR053151">
    <property type="entry name" value="RNase_H-like"/>
</dbReference>
<keyword evidence="3" id="KW-1185">Reference proteome</keyword>
<gene>
    <name evidence="2" type="ORF">Dsin_026683</name>
</gene>
<comment type="caution">
    <text evidence="2">The sequence shown here is derived from an EMBL/GenBank/DDBJ whole genome shotgun (WGS) entry which is preliminary data.</text>
</comment>
<dbReference type="Pfam" id="PF13456">
    <property type="entry name" value="RVT_3"/>
    <property type="match status" value="1"/>
</dbReference>
<organism evidence="2 3">
    <name type="scientific">Dipteronia sinensis</name>
    <dbReference type="NCBI Taxonomy" id="43782"/>
    <lineage>
        <taxon>Eukaryota</taxon>
        <taxon>Viridiplantae</taxon>
        <taxon>Streptophyta</taxon>
        <taxon>Embryophyta</taxon>
        <taxon>Tracheophyta</taxon>
        <taxon>Spermatophyta</taxon>
        <taxon>Magnoliopsida</taxon>
        <taxon>eudicotyledons</taxon>
        <taxon>Gunneridae</taxon>
        <taxon>Pentapetalae</taxon>
        <taxon>rosids</taxon>
        <taxon>malvids</taxon>
        <taxon>Sapindales</taxon>
        <taxon>Sapindaceae</taxon>
        <taxon>Hippocastanoideae</taxon>
        <taxon>Acereae</taxon>
        <taxon>Dipteronia</taxon>
    </lineage>
</organism>
<evidence type="ECO:0000313" key="3">
    <source>
        <dbReference type="Proteomes" id="UP001281410"/>
    </source>
</evidence>
<reference evidence="2" key="1">
    <citation type="journal article" date="2023" name="Plant J.">
        <title>Genome sequences and population genomics provide insights into the demographic history, inbreeding, and mutation load of two 'living fossil' tree species of Dipteronia.</title>
        <authorList>
            <person name="Feng Y."/>
            <person name="Comes H.P."/>
            <person name="Chen J."/>
            <person name="Zhu S."/>
            <person name="Lu R."/>
            <person name="Zhang X."/>
            <person name="Li P."/>
            <person name="Qiu J."/>
            <person name="Olsen K.M."/>
            <person name="Qiu Y."/>
        </authorList>
    </citation>
    <scope>NUCLEOTIDE SEQUENCE</scope>
    <source>
        <strain evidence="2">NBL</strain>
    </source>
</reference>
<dbReference type="SUPFAM" id="SSF53098">
    <property type="entry name" value="Ribonuclease H-like"/>
    <property type="match status" value="1"/>
</dbReference>
<dbReference type="PANTHER" id="PTHR47723">
    <property type="entry name" value="OS05G0353850 PROTEIN"/>
    <property type="match status" value="1"/>
</dbReference>
<protein>
    <recommendedName>
        <fullName evidence="1">RNase H type-1 domain-containing protein</fullName>
    </recommendedName>
</protein>
<dbReference type="InterPro" id="IPR012337">
    <property type="entry name" value="RNaseH-like_sf"/>
</dbReference>
<evidence type="ECO:0000259" key="1">
    <source>
        <dbReference type="Pfam" id="PF13456"/>
    </source>
</evidence>
<dbReference type="EMBL" id="JANJYJ010000008">
    <property type="protein sequence ID" value="KAK3195373.1"/>
    <property type="molecule type" value="Genomic_DNA"/>
</dbReference>
<dbReference type="AlphaFoldDB" id="A0AAD9ZZP3"/>
<dbReference type="Gene3D" id="3.30.420.10">
    <property type="entry name" value="Ribonuclease H-like superfamily/Ribonuclease H"/>
    <property type="match status" value="1"/>
</dbReference>
<dbReference type="InterPro" id="IPR002156">
    <property type="entry name" value="RNaseH_domain"/>
</dbReference>
<dbReference type="CDD" id="cd06222">
    <property type="entry name" value="RNase_H_like"/>
    <property type="match status" value="1"/>
</dbReference>
<name>A0AAD9ZZP3_9ROSI</name>
<evidence type="ECO:0000313" key="2">
    <source>
        <dbReference type="EMBL" id="KAK3195373.1"/>
    </source>
</evidence>
<sequence>MQDMVCWSKDFIADFRSLERGSPREGVQRNELFCCWQPPEDGVYKANCDTVVEMGGNRVGVGTIIRDSTGAVFASCSQILKANFSITVAKLVAVQKCLHFGMDCGLIPCMIESDEASVAKWINDGDNGNYECDTLISDISSTSSNLNGVTFGHIHKRFNKVAQTLAKNALGISEDAYWKEDYPGSISKKIEANMPG</sequence>
<dbReference type="Proteomes" id="UP001281410">
    <property type="component" value="Unassembled WGS sequence"/>
</dbReference>
<dbReference type="GO" id="GO:0004523">
    <property type="term" value="F:RNA-DNA hybrid ribonuclease activity"/>
    <property type="evidence" value="ECO:0007669"/>
    <property type="project" value="InterPro"/>
</dbReference>
<dbReference type="InterPro" id="IPR044730">
    <property type="entry name" value="RNase_H-like_dom_plant"/>
</dbReference>
<dbReference type="InterPro" id="IPR036397">
    <property type="entry name" value="RNaseH_sf"/>
</dbReference>
<feature type="domain" description="RNase H type-1" evidence="1">
    <location>
        <begin position="47"/>
        <end position="169"/>
    </location>
</feature>